<evidence type="ECO:0000313" key="1">
    <source>
        <dbReference type="EMBL" id="RAZ90913.1"/>
    </source>
</evidence>
<proteinExistence type="predicted"/>
<reference evidence="1 2" key="2">
    <citation type="submission" date="2018-07" db="EMBL/GenBank/DDBJ databases">
        <title>Diversity of Mesorhizobium strains in Brazil.</title>
        <authorList>
            <person name="Helene L.C.F."/>
            <person name="Dall'Agnol R."/>
            <person name="Delamuta J.R.M."/>
            <person name="Hungria M."/>
        </authorList>
    </citation>
    <scope>NUCLEOTIDE SEQUENCE [LARGE SCALE GENOMIC DNA]</scope>
    <source>
        <strain evidence="1 2">AC99b</strain>
    </source>
</reference>
<accession>A0A330HRW7</accession>
<protein>
    <recommendedName>
        <fullName evidence="3">Type III secretion protein</fullName>
    </recommendedName>
</protein>
<organism evidence="1 2">
    <name type="scientific">Mesorhizobium hawassense</name>
    <dbReference type="NCBI Taxonomy" id="1209954"/>
    <lineage>
        <taxon>Bacteria</taxon>
        <taxon>Pseudomonadati</taxon>
        <taxon>Pseudomonadota</taxon>
        <taxon>Alphaproteobacteria</taxon>
        <taxon>Hyphomicrobiales</taxon>
        <taxon>Phyllobacteriaceae</taxon>
        <taxon>Mesorhizobium</taxon>
    </lineage>
</organism>
<dbReference type="OrthoDB" id="8112986at2"/>
<dbReference type="Proteomes" id="UP000251558">
    <property type="component" value="Unassembled WGS sequence"/>
</dbReference>
<sequence length="205" mass="21834">MTGIGSEQAASPEWQAFISGPASYADAARLAGCFDGAVSDAACQRMLQSQRLHERLSKLLLEHYRLSGAADEPSDDVDRAIALSSGEELEDLALRSGAIYWAGNLAAVIDGREADALQAALGADLCTFAVANRDLAGPTRSLQPIEDIRSRVYGDGLSCLGGWCRAMPGETAARVRIKLMPHEFVDRTAEPFIEAGPAIVRRAMG</sequence>
<comment type="caution">
    <text evidence="1">The sequence shown here is derived from an EMBL/GenBank/DDBJ whole genome shotgun (WGS) entry which is preliminary data.</text>
</comment>
<evidence type="ECO:0008006" key="3">
    <source>
        <dbReference type="Google" id="ProtNLM"/>
    </source>
</evidence>
<reference evidence="2" key="1">
    <citation type="submission" date="2018-06" db="EMBL/GenBank/DDBJ databases">
        <authorList>
            <person name="Helene L.C."/>
            <person name="Dall'Agnol R."/>
            <person name="Delamuta J.R."/>
            <person name="Hungria M."/>
        </authorList>
    </citation>
    <scope>NUCLEOTIDE SEQUENCE [LARGE SCALE GENOMIC DNA]</scope>
    <source>
        <strain evidence="2">AC99b</strain>
    </source>
</reference>
<gene>
    <name evidence="1" type="ORF">DPM33_11510</name>
</gene>
<dbReference type="Pfam" id="PF06578">
    <property type="entry name" value="YscK"/>
    <property type="match status" value="1"/>
</dbReference>
<dbReference type="InterPro" id="IPR009510">
    <property type="entry name" value="T3SS_K"/>
</dbReference>
<dbReference type="EMBL" id="QMBP01000004">
    <property type="protein sequence ID" value="RAZ90913.1"/>
    <property type="molecule type" value="Genomic_DNA"/>
</dbReference>
<dbReference type="RefSeq" id="WP_112097540.1">
    <property type="nucleotide sequence ID" value="NZ_QMBP01000004.1"/>
</dbReference>
<dbReference type="AlphaFoldDB" id="A0A330HRW7"/>
<keyword evidence="2" id="KW-1185">Reference proteome</keyword>
<evidence type="ECO:0000313" key="2">
    <source>
        <dbReference type="Proteomes" id="UP000251558"/>
    </source>
</evidence>
<name>A0A330HRW7_9HYPH</name>